<protein>
    <submittedName>
        <fullName evidence="2">Uncharacterized protein</fullName>
    </submittedName>
</protein>
<evidence type="ECO:0000313" key="3">
    <source>
        <dbReference type="Proteomes" id="UP000241462"/>
    </source>
</evidence>
<proteinExistence type="predicted"/>
<feature type="compositionally biased region" description="Low complexity" evidence="1">
    <location>
        <begin position="88"/>
        <end position="104"/>
    </location>
</feature>
<keyword evidence="3" id="KW-1185">Reference proteome</keyword>
<evidence type="ECO:0000313" key="2">
    <source>
        <dbReference type="EMBL" id="PSR88493.1"/>
    </source>
</evidence>
<feature type="compositionally biased region" description="Low complexity" evidence="1">
    <location>
        <begin position="1"/>
        <end position="13"/>
    </location>
</feature>
<evidence type="ECO:0000256" key="1">
    <source>
        <dbReference type="SAM" id="MobiDB-lite"/>
    </source>
</evidence>
<feature type="region of interest" description="Disordered" evidence="1">
    <location>
        <begin position="1"/>
        <end position="32"/>
    </location>
</feature>
<feature type="compositionally biased region" description="Basic residues" evidence="1">
    <location>
        <begin position="73"/>
        <end position="87"/>
    </location>
</feature>
<dbReference type="OrthoDB" id="5229664at2759"/>
<name>A0A2T3AA08_9PEZI</name>
<sequence length="430" mass="47129">MLRMSASSAATSAFGTCKDVPSGSPAVLSSMSPSNHQLASAVLIVPILDEKRHGADLLMIPISNNKAAAPSVPKHHTANHHHHHHRNNNNNNNNTKNTTNNNTNSSSKRNKDRHINESASRTETPAAPTPPPKPELPEDCRDWDAYLAKKKSTATLPLVCIIDDQEDQQPCDITPALEAIQSPEVNFKHSFEDLGWRDCLTHRQRHPAARPLRRRPSAATVIGLTNPYPGVHNTTTSNNSSSAVSLRSAKRLSNASTLTANTINTVATAPCYLSSRAYKRLSNASTLTTLTTSTMSSVNNGKPRSIRRINRTRHLRAYYSDGSLLRGGGRRLSIGVSSMADIAERREPALGSGMLSQKRFSSASMPLARLNAEFAAPPPYPPPEKPLPQLPVVEVRELQTRERTRWRELLMKGFQQGAWRRGISTGRAVI</sequence>
<dbReference type="Proteomes" id="UP000241462">
    <property type="component" value="Unassembled WGS sequence"/>
</dbReference>
<dbReference type="InParanoid" id="A0A2T3AA08"/>
<accession>A0A2T3AA08</accession>
<organism evidence="2 3">
    <name type="scientific">Coniella lustricola</name>
    <dbReference type="NCBI Taxonomy" id="2025994"/>
    <lineage>
        <taxon>Eukaryota</taxon>
        <taxon>Fungi</taxon>
        <taxon>Dikarya</taxon>
        <taxon>Ascomycota</taxon>
        <taxon>Pezizomycotina</taxon>
        <taxon>Sordariomycetes</taxon>
        <taxon>Sordariomycetidae</taxon>
        <taxon>Diaporthales</taxon>
        <taxon>Schizoparmaceae</taxon>
        <taxon>Coniella</taxon>
    </lineage>
</organism>
<feature type="region of interest" description="Disordered" evidence="1">
    <location>
        <begin position="67"/>
        <end position="138"/>
    </location>
</feature>
<dbReference type="AlphaFoldDB" id="A0A2T3AA08"/>
<dbReference type="EMBL" id="KZ678428">
    <property type="protein sequence ID" value="PSR88493.1"/>
    <property type="molecule type" value="Genomic_DNA"/>
</dbReference>
<reference evidence="2 3" key="1">
    <citation type="journal article" date="2018" name="Mycol. Prog.">
        <title>Coniella lustricola, a new species from submerged detritus.</title>
        <authorList>
            <person name="Raudabaugh D.B."/>
            <person name="Iturriaga T."/>
            <person name="Carver A."/>
            <person name="Mondo S."/>
            <person name="Pangilinan J."/>
            <person name="Lipzen A."/>
            <person name="He G."/>
            <person name="Amirebrahimi M."/>
            <person name="Grigoriev I.V."/>
            <person name="Miller A.N."/>
        </authorList>
    </citation>
    <scope>NUCLEOTIDE SEQUENCE [LARGE SCALE GENOMIC DNA]</scope>
    <source>
        <strain evidence="2 3">B22-T-1</strain>
    </source>
</reference>
<gene>
    <name evidence="2" type="ORF">BD289DRAFT_232978</name>
</gene>